<evidence type="ECO:0000313" key="3">
    <source>
        <dbReference type="EMBL" id="SDS57569.1"/>
    </source>
</evidence>
<dbReference type="OrthoDB" id="3790359at2"/>
<evidence type="ECO:0000256" key="1">
    <source>
        <dbReference type="SAM" id="MobiDB-lite"/>
    </source>
</evidence>
<keyword evidence="4" id="KW-1185">Reference proteome</keyword>
<gene>
    <name evidence="3" type="ORF">SAMN04489812_2331</name>
</gene>
<dbReference type="Proteomes" id="UP000199103">
    <property type="component" value="Chromosome I"/>
</dbReference>
<reference evidence="3 4" key="1">
    <citation type="submission" date="2016-10" db="EMBL/GenBank/DDBJ databases">
        <authorList>
            <person name="de Groot N.N."/>
        </authorList>
    </citation>
    <scope>NUCLEOTIDE SEQUENCE [LARGE SCALE GENOMIC DNA]</scope>
    <source>
        <strain evidence="3 4">DSM 21800</strain>
    </source>
</reference>
<organism evidence="3 4">
    <name type="scientific">Microlunatus soli</name>
    <dbReference type="NCBI Taxonomy" id="630515"/>
    <lineage>
        <taxon>Bacteria</taxon>
        <taxon>Bacillati</taxon>
        <taxon>Actinomycetota</taxon>
        <taxon>Actinomycetes</taxon>
        <taxon>Propionibacteriales</taxon>
        <taxon>Propionibacteriaceae</taxon>
        <taxon>Microlunatus</taxon>
    </lineage>
</organism>
<feature type="region of interest" description="Disordered" evidence="1">
    <location>
        <begin position="281"/>
        <end position="397"/>
    </location>
</feature>
<name>A0A1H1TDC6_9ACTN</name>
<feature type="domain" description="DUF222" evidence="2">
    <location>
        <begin position="80"/>
        <end position="243"/>
    </location>
</feature>
<dbReference type="InterPro" id="IPR003870">
    <property type="entry name" value="DUF222"/>
</dbReference>
<protein>
    <recommendedName>
        <fullName evidence="2">DUF222 domain-containing protein</fullName>
    </recommendedName>
</protein>
<dbReference type="Pfam" id="PF02720">
    <property type="entry name" value="DUF222"/>
    <property type="match status" value="1"/>
</dbReference>
<sequence>MFDQPPEGFAAATAIEQFRAADRTALRAHNQQFVLAAFWPDLHPTDGLPLAGSVDTTFTGERAIRIGGPGTPPVAEFITASLAVETGWSVHKMRYFLADAVDVRYRYPRIFGRVREGQLPRWTAQRISRATRDITVSQAEQVEDILLPKLAGVTGQRLENLITAALITVDAERYEQLAEKARRARYFRISQGNDHGLTDFYGRMDAPDALRLKAMVERIVTILRQHPGDLPGIKDRDAATADEWAAVALGTLAAPIRTAQLLLEHEQPDLFDQAVAPFNPLEPRGWPHPAPKHYPTNDPTAPFDHQAEPPADESEAPADPTADGQQTPGDAVDHDEPEQVPGPVEGHHSETQADSAGTEPALTGPIDHDESAQPGQVPDPVEAQSDNQTAHRRNHHPDDCNAAVRAIIRAIPPEKLLAPITFHVHCAAEDLATDTNGTVRIEELGAATLAMTRRWFGNTATINLKPVIDPARIAPVDAYEIPDRTREAVLVRNPLSRFPNSTGLSQKMDIDHTIAYVPGRRWQTGLHDLGPLVRPEHRYKTFGEIDVRQPEPDLFVWQTGHGRTLIVDATGTHDLGTGPFARLVWTSAATVSSIPLPPADLIT</sequence>
<evidence type="ECO:0000259" key="2">
    <source>
        <dbReference type="Pfam" id="PF02720"/>
    </source>
</evidence>
<proteinExistence type="predicted"/>
<dbReference type="AlphaFoldDB" id="A0A1H1TDC6"/>
<dbReference type="RefSeq" id="WP_091524724.1">
    <property type="nucleotide sequence ID" value="NZ_LT629772.1"/>
</dbReference>
<dbReference type="EMBL" id="LT629772">
    <property type="protein sequence ID" value="SDS57569.1"/>
    <property type="molecule type" value="Genomic_DNA"/>
</dbReference>
<accession>A0A1H1TDC6</accession>
<dbReference type="STRING" id="630515.SAMN04489812_2331"/>
<evidence type="ECO:0000313" key="4">
    <source>
        <dbReference type="Proteomes" id="UP000199103"/>
    </source>
</evidence>